<keyword evidence="7 11" id="KW-0406">Ion transport</keyword>
<evidence type="ECO:0000256" key="10">
    <source>
        <dbReference type="ARBA" id="ARBA00023303"/>
    </source>
</evidence>
<sequence>MKNSDQLGEPDNMSHIAESTCHTRGSETPLKTVAEPCTCEATSKAMVGADMVKDARAAFCESVCMQGLKPILDRQSWVLRRVLWMLVVVSALGFTFYEIHIQLSTYLSTPITVRVDVERSKDMAFPVVTLCNNDAITTSFVQSVNAVKEVKAAVPLFYSEQTWKMDFSHFDINHSQYQSIGWGKFFENGAHSLKTSLLEAGCQSEMCWNGVRWLGC</sequence>
<evidence type="ECO:0000256" key="9">
    <source>
        <dbReference type="ARBA" id="ARBA00023201"/>
    </source>
</evidence>
<evidence type="ECO:0000256" key="3">
    <source>
        <dbReference type="ARBA" id="ARBA00022461"/>
    </source>
</evidence>
<gene>
    <name evidence="13" type="ORF">C0Q70_20576</name>
</gene>
<keyword evidence="8 12" id="KW-0472">Membrane</keyword>
<keyword evidence="14" id="KW-1185">Reference proteome</keyword>
<organism evidence="13 14">
    <name type="scientific">Pomacea canaliculata</name>
    <name type="common">Golden apple snail</name>
    <dbReference type="NCBI Taxonomy" id="400727"/>
    <lineage>
        <taxon>Eukaryota</taxon>
        <taxon>Metazoa</taxon>
        <taxon>Spiralia</taxon>
        <taxon>Lophotrochozoa</taxon>
        <taxon>Mollusca</taxon>
        <taxon>Gastropoda</taxon>
        <taxon>Caenogastropoda</taxon>
        <taxon>Architaenioglossa</taxon>
        <taxon>Ampullarioidea</taxon>
        <taxon>Ampullariidae</taxon>
        <taxon>Pomacea</taxon>
    </lineage>
</organism>
<evidence type="ECO:0000256" key="4">
    <source>
        <dbReference type="ARBA" id="ARBA00022692"/>
    </source>
</evidence>
<evidence type="ECO:0000256" key="2">
    <source>
        <dbReference type="ARBA" id="ARBA00022448"/>
    </source>
</evidence>
<dbReference type="AlphaFoldDB" id="A0A2T7NG22"/>
<comment type="similarity">
    <text evidence="11">Belongs to the amiloride-sensitive sodium channel (TC 1.A.6) family.</text>
</comment>
<protein>
    <submittedName>
        <fullName evidence="13">Uncharacterized protein</fullName>
    </submittedName>
</protein>
<evidence type="ECO:0000313" key="13">
    <source>
        <dbReference type="EMBL" id="PVD20082.1"/>
    </source>
</evidence>
<accession>A0A2T7NG22</accession>
<comment type="subcellular location">
    <subcellularLocation>
        <location evidence="1">Membrane</location>
        <topology evidence="1">Multi-pass membrane protein</topology>
    </subcellularLocation>
</comment>
<evidence type="ECO:0000256" key="5">
    <source>
        <dbReference type="ARBA" id="ARBA00022989"/>
    </source>
</evidence>
<comment type="caution">
    <text evidence="13">The sequence shown here is derived from an EMBL/GenBank/DDBJ whole genome shotgun (WGS) entry which is preliminary data.</text>
</comment>
<proteinExistence type="inferred from homology"/>
<keyword evidence="4 11" id="KW-0812">Transmembrane</keyword>
<evidence type="ECO:0000256" key="8">
    <source>
        <dbReference type="ARBA" id="ARBA00023136"/>
    </source>
</evidence>
<reference evidence="13 14" key="1">
    <citation type="submission" date="2018-04" db="EMBL/GenBank/DDBJ databases">
        <title>The genome of golden apple snail Pomacea canaliculata provides insight into stress tolerance and invasive adaptation.</title>
        <authorList>
            <person name="Liu C."/>
            <person name="Liu B."/>
            <person name="Ren Y."/>
            <person name="Zhang Y."/>
            <person name="Wang H."/>
            <person name="Li S."/>
            <person name="Jiang F."/>
            <person name="Yin L."/>
            <person name="Zhang G."/>
            <person name="Qian W."/>
            <person name="Fan W."/>
        </authorList>
    </citation>
    <scope>NUCLEOTIDE SEQUENCE [LARGE SCALE GENOMIC DNA]</scope>
    <source>
        <strain evidence="13">SZHN2017</strain>
        <tissue evidence="13">Muscle</tissue>
    </source>
</reference>
<keyword evidence="6" id="KW-0915">Sodium</keyword>
<feature type="transmembrane region" description="Helical" evidence="12">
    <location>
        <begin position="78"/>
        <end position="97"/>
    </location>
</feature>
<dbReference type="GO" id="GO:0005886">
    <property type="term" value="C:plasma membrane"/>
    <property type="evidence" value="ECO:0007669"/>
    <property type="project" value="TreeGrafter"/>
</dbReference>
<dbReference type="EMBL" id="PZQS01000013">
    <property type="protein sequence ID" value="PVD20082.1"/>
    <property type="molecule type" value="Genomic_DNA"/>
</dbReference>
<dbReference type="STRING" id="400727.A0A2T7NG22"/>
<keyword evidence="10 11" id="KW-0407">Ion channel</keyword>
<dbReference type="PANTHER" id="PTHR11690">
    <property type="entry name" value="AMILORIDE-SENSITIVE SODIUM CHANNEL-RELATED"/>
    <property type="match status" value="1"/>
</dbReference>
<dbReference type="Proteomes" id="UP000245119">
    <property type="component" value="Linkage Group LG13"/>
</dbReference>
<evidence type="ECO:0000256" key="11">
    <source>
        <dbReference type="RuleBase" id="RU000679"/>
    </source>
</evidence>
<dbReference type="GO" id="GO:0015280">
    <property type="term" value="F:ligand-gated sodium channel activity"/>
    <property type="evidence" value="ECO:0007669"/>
    <property type="project" value="TreeGrafter"/>
</dbReference>
<keyword evidence="5 12" id="KW-1133">Transmembrane helix</keyword>
<keyword evidence="3 11" id="KW-0894">Sodium channel</keyword>
<dbReference type="OrthoDB" id="6123900at2759"/>
<dbReference type="InterPro" id="IPR001873">
    <property type="entry name" value="ENaC"/>
</dbReference>
<name>A0A2T7NG22_POMCA</name>
<keyword evidence="9 11" id="KW-0739">Sodium transport</keyword>
<evidence type="ECO:0000256" key="6">
    <source>
        <dbReference type="ARBA" id="ARBA00023053"/>
    </source>
</evidence>
<evidence type="ECO:0000256" key="7">
    <source>
        <dbReference type="ARBA" id="ARBA00023065"/>
    </source>
</evidence>
<dbReference type="Pfam" id="PF00858">
    <property type="entry name" value="ASC"/>
    <property type="match status" value="1"/>
</dbReference>
<evidence type="ECO:0000313" key="14">
    <source>
        <dbReference type="Proteomes" id="UP000245119"/>
    </source>
</evidence>
<evidence type="ECO:0000256" key="1">
    <source>
        <dbReference type="ARBA" id="ARBA00004141"/>
    </source>
</evidence>
<keyword evidence="2 11" id="KW-0813">Transport</keyword>
<evidence type="ECO:0000256" key="12">
    <source>
        <dbReference type="SAM" id="Phobius"/>
    </source>
</evidence>